<evidence type="ECO:0000256" key="2">
    <source>
        <dbReference type="SAM" id="SignalP"/>
    </source>
</evidence>
<protein>
    <submittedName>
        <fullName evidence="3">Uncharacterized protein</fullName>
    </submittedName>
</protein>
<name>A0AAV5SSN2_9BILA</name>
<feature type="signal peptide" evidence="2">
    <location>
        <begin position="1"/>
        <end position="19"/>
    </location>
</feature>
<keyword evidence="4" id="KW-1185">Reference proteome</keyword>
<evidence type="ECO:0000313" key="4">
    <source>
        <dbReference type="Proteomes" id="UP001432027"/>
    </source>
</evidence>
<feature type="chain" id="PRO_5044022908" evidence="2">
    <location>
        <begin position="20"/>
        <end position="144"/>
    </location>
</feature>
<keyword evidence="2" id="KW-0732">Signal</keyword>
<proteinExistence type="predicted"/>
<accession>A0AAV5SSN2</accession>
<feature type="non-terminal residue" evidence="3">
    <location>
        <position position="1"/>
    </location>
</feature>
<evidence type="ECO:0000313" key="3">
    <source>
        <dbReference type="EMBL" id="GMS85675.1"/>
    </source>
</evidence>
<feature type="region of interest" description="Disordered" evidence="1">
    <location>
        <begin position="115"/>
        <end position="144"/>
    </location>
</feature>
<organism evidence="3 4">
    <name type="scientific">Pristionchus entomophagus</name>
    <dbReference type="NCBI Taxonomy" id="358040"/>
    <lineage>
        <taxon>Eukaryota</taxon>
        <taxon>Metazoa</taxon>
        <taxon>Ecdysozoa</taxon>
        <taxon>Nematoda</taxon>
        <taxon>Chromadorea</taxon>
        <taxon>Rhabditida</taxon>
        <taxon>Rhabditina</taxon>
        <taxon>Diplogasteromorpha</taxon>
        <taxon>Diplogasteroidea</taxon>
        <taxon>Neodiplogasteridae</taxon>
        <taxon>Pristionchus</taxon>
    </lineage>
</organism>
<comment type="caution">
    <text evidence="3">The sequence shown here is derived from an EMBL/GenBank/DDBJ whole genome shotgun (WGS) entry which is preliminary data.</text>
</comment>
<sequence>ATMIASVWLVLVGASAALAADSNPFLTSINGNIGLVGSGYGDMYGGKIKEGVYGIGGRVGGNLGLVGSAGLGRRKREAALNTASASAGAFASGPDSFSMAGAAAGAASLSFGQKPEPVATTAAPTATTTTAAPTPRPCRGQRRR</sequence>
<dbReference type="EMBL" id="BTSX01000002">
    <property type="protein sequence ID" value="GMS85675.1"/>
    <property type="molecule type" value="Genomic_DNA"/>
</dbReference>
<feature type="compositionally biased region" description="Low complexity" evidence="1">
    <location>
        <begin position="119"/>
        <end position="133"/>
    </location>
</feature>
<dbReference type="Proteomes" id="UP001432027">
    <property type="component" value="Unassembled WGS sequence"/>
</dbReference>
<gene>
    <name evidence="3" type="ORF">PENTCL1PPCAC_7850</name>
</gene>
<feature type="non-terminal residue" evidence="3">
    <location>
        <position position="144"/>
    </location>
</feature>
<evidence type="ECO:0000256" key="1">
    <source>
        <dbReference type="SAM" id="MobiDB-lite"/>
    </source>
</evidence>
<dbReference type="AlphaFoldDB" id="A0AAV5SSN2"/>
<reference evidence="3" key="1">
    <citation type="submission" date="2023-10" db="EMBL/GenBank/DDBJ databases">
        <title>Genome assembly of Pristionchus species.</title>
        <authorList>
            <person name="Yoshida K."/>
            <person name="Sommer R.J."/>
        </authorList>
    </citation>
    <scope>NUCLEOTIDE SEQUENCE</scope>
    <source>
        <strain evidence="3">RS0144</strain>
    </source>
</reference>